<organism evidence="1">
    <name type="scientific">marine sediment metagenome</name>
    <dbReference type="NCBI Taxonomy" id="412755"/>
    <lineage>
        <taxon>unclassified sequences</taxon>
        <taxon>metagenomes</taxon>
        <taxon>ecological metagenomes</taxon>
    </lineage>
</organism>
<name>X0ZE41_9ZZZZ</name>
<gene>
    <name evidence="1" type="ORF">S01H4_04910</name>
</gene>
<feature type="non-terminal residue" evidence="1">
    <location>
        <position position="60"/>
    </location>
</feature>
<dbReference type="AlphaFoldDB" id="X0ZE41"/>
<evidence type="ECO:0000313" key="1">
    <source>
        <dbReference type="EMBL" id="GAG67554.1"/>
    </source>
</evidence>
<sequence>MSTINSGKELEAYNQILKFFNKKDRTDRETEVFEDQTYINLMGFLKKRKKLRTCTKTTSS</sequence>
<protein>
    <submittedName>
        <fullName evidence="1">Uncharacterized protein</fullName>
    </submittedName>
</protein>
<proteinExistence type="predicted"/>
<accession>X0ZE41</accession>
<reference evidence="1" key="1">
    <citation type="journal article" date="2014" name="Front. Microbiol.">
        <title>High frequency of phylogenetically diverse reductive dehalogenase-homologous genes in deep subseafloor sedimentary metagenomes.</title>
        <authorList>
            <person name="Kawai M."/>
            <person name="Futagami T."/>
            <person name="Toyoda A."/>
            <person name="Takaki Y."/>
            <person name="Nishi S."/>
            <person name="Hori S."/>
            <person name="Arai W."/>
            <person name="Tsubouchi T."/>
            <person name="Morono Y."/>
            <person name="Uchiyama I."/>
            <person name="Ito T."/>
            <person name="Fujiyama A."/>
            <person name="Inagaki F."/>
            <person name="Takami H."/>
        </authorList>
    </citation>
    <scope>NUCLEOTIDE SEQUENCE</scope>
    <source>
        <strain evidence="1">Expedition CK06-06</strain>
    </source>
</reference>
<comment type="caution">
    <text evidence="1">The sequence shown here is derived from an EMBL/GenBank/DDBJ whole genome shotgun (WGS) entry which is preliminary data.</text>
</comment>
<dbReference type="EMBL" id="BART01001365">
    <property type="protein sequence ID" value="GAG67554.1"/>
    <property type="molecule type" value="Genomic_DNA"/>
</dbReference>